<keyword evidence="4" id="KW-1185">Reference proteome</keyword>
<comment type="similarity">
    <text evidence="1">Belongs to the tumor necrosis factor family.</text>
</comment>
<dbReference type="GO" id="GO:0016020">
    <property type="term" value="C:membrane"/>
    <property type="evidence" value="ECO:0007669"/>
    <property type="project" value="InterPro"/>
</dbReference>
<dbReference type="Proteomes" id="UP000515129">
    <property type="component" value="Chromosome 5"/>
</dbReference>
<reference evidence="5" key="1">
    <citation type="submission" date="2025-08" db="UniProtKB">
        <authorList>
            <consortium name="RefSeq"/>
        </authorList>
    </citation>
    <scope>IDENTIFICATION</scope>
    <source>
        <strain evidence="5">Wakin</strain>
        <tissue evidence="5">Muscle</tissue>
    </source>
</reference>
<evidence type="ECO:0000313" key="4">
    <source>
        <dbReference type="Proteomes" id="UP000515129"/>
    </source>
</evidence>
<dbReference type="PROSITE" id="PS51257">
    <property type="entry name" value="PROKAR_LIPOPROTEIN"/>
    <property type="match status" value="1"/>
</dbReference>
<name>A0A6P6N4S4_CARAU</name>
<dbReference type="AlphaFoldDB" id="A0A6P6N4S4"/>
<protein>
    <submittedName>
        <fullName evidence="5">Uncharacterized protein LOC113074943</fullName>
    </submittedName>
</protein>
<dbReference type="OrthoDB" id="8940744at2759"/>
<dbReference type="Gene3D" id="2.60.120.40">
    <property type="match status" value="1"/>
</dbReference>
<evidence type="ECO:0000256" key="2">
    <source>
        <dbReference type="SAM" id="Phobius"/>
    </source>
</evidence>
<evidence type="ECO:0000259" key="3">
    <source>
        <dbReference type="Pfam" id="PF00229"/>
    </source>
</evidence>
<evidence type="ECO:0000256" key="1">
    <source>
        <dbReference type="ARBA" id="ARBA00008670"/>
    </source>
</evidence>
<accession>A0A6P6N4S4</accession>
<feature type="domain" description="THD" evidence="3">
    <location>
        <begin position="96"/>
        <end position="205"/>
    </location>
</feature>
<keyword evidence="2" id="KW-1133">Transmembrane helix</keyword>
<dbReference type="RefSeq" id="XP_026103433.1">
    <property type="nucleotide sequence ID" value="XM_026247648.1"/>
</dbReference>
<sequence>MDTARSARTHIIWTSIALIFILIASCLAYVFVSKVPKCQITNIVNVAEFTASMFRHEVSHEHWLLKAQNYSAADHRLIWEDEWLGYRNESESILDQTNMWMVIREKGVYLVYIQANFILNPRKNNGSTVELKILVDFSYGGQKEIFSAAHDTQVVSVNSSPDAKLNTFLLMKMQSTSQLSVRVFPSHLVNYQPRPFSTFITIIKLADNW</sequence>
<dbReference type="GeneID" id="113074943"/>
<gene>
    <name evidence="5" type="primary">LOC113074943</name>
</gene>
<evidence type="ECO:0000313" key="5">
    <source>
        <dbReference type="RefSeq" id="XP_026103433.1"/>
    </source>
</evidence>
<dbReference type="InterPro" id="IPR006052">
    <property type="entry name" value="TNF_dom"/>
</dbReference>
<organism evidence="4 5">
    <name type="scientific">Carassius auratus</name>
    <name type="common">Goldfish</name>
    <dbReference type="NCBI Taxonomy" id="7957"/>
    <lineage>
        <taxon>Eukaryota</taxon>
        <taxon>Metazoa</taxon>
        <taxon>Chordata</taxon>
        <taxon>Craniata</taxon>
        <taxon>Vertebrata</taxon>
        <taxon>Euteleostomi</taxon>
        <taxon>Actinopterygii</taxon>
        <taxon>Neopterygii</taxon>
        <taxon>Teleostei</taxon>
        <taxon>Ostariophysi</taxon>
        <taxon>Cypriniformes</taxon>
        <taxon>Cyprinidae</taxon>
        <taxon>Cyprininae</taxon>
        <taxon>Carassius</taxon>
    </lineage>
</organism>
<dbReference type="GO" id="GO:0005164">
    <property type="term" value="F:tumor necrosis factor receptor binding"/>
    <property type="evidence" value="ECO:0007669"/>
    <property type="project" value="InterPro"/>
</dbReference>
<dbReference type="KEGG" id="caua:113074943"/>
<dbReference type="GO" id="GO:0006955">
    <property type="term" value="P:immune response"/>
    <property type="evidence" value="ECO:0007669"/>
    <property type="project" value="InterPro"/>
</dbReference>
<dbReference type="SUPFAM" id="SSF49842">
    <property type="entry name" value="TNF-like"/>
    <property type="match status" value="1"/>
</dbReference>
<feature type="transmembrane region" description="Helical" evidence="2">
    <location>
        <begin position="12"/>
        <end position="32"/>
    </location>
</feature>
<dbReference type="InterPro" id="IPR008983">
    <property type="entry name" value="Tumour_necrosis_fac-like_dom"/>
</dbReference>
<dbReference type="Pfam" id="PF00229">
    <property type="entry name" value="TNF"/>
    <property type="match status" value="1"/>
</dbReference>
<proteinExistence type="inferred from homology"/>
<keyword evidence="2" id="KW-0472">Membrane</keyword>
<keyword evidence="2" id="KW-0812">Transmembrane</keyword>